<name>A0A6A6VVD4_9PEZI</name>
<gene>
    <name evidence="2" type="ORF">EJ05DRAFT_490282</name>
</gene>
<evidence type="ECO:0000313" key="2">
    <source>
        <dbReference type="EMBL" id="KAF2753227.1"/>
    </source>
</evidence>
<evidence type="ECO:0000256" key="1">
    <source>
        <dbReference type="SAM" id="MobiDB-lite"/>
    </source>
</evidence>
<protein>
    <submittedName>
        <fullName evidence="2">Uncharacterized protein</fullName>
    </submittedName>
</protein>
<reference evidence="2" key="1">
    <citation type="journal article" date="2020" name="Stud. Mycol.">
        <title>101 Dothideomycetes genomes: a test case for predicting lifestyles and emergence of pathogens.</title>
        <authorList>
            <person name="Haridas S."/>
            <person name="Albert R."/>
            <person name="Binder M."/>
            <person name="Bloem J."/>
            <person name="Labutti K."/>
            <person name="Salamov A."/>
            <person name="Andreopoulos B."/>
            <person name="Baker S."/>
            <person name="Barry K."/>
            <person name="Bills G."/>
            <person name="Bluhm B."/>
            <person name="Cannon C."/>
            <person name="Castanera R."/>
            <person name="Culley D."/>
            <person name="Daum C."/>
            <person name="Ezra D."/>
            <person name="Gonzalez J."/>
            <person name="Henrissat B."/>
            <person name="Kuo A."/>
            <person name="Liang C."/>
            <person name="Lipzen A."/>
            <person name="Lutzoni F."/>
            <person name="Magnuson J."/>
            <person name="Mondo S."/>
            <person name="Nolan M."/>
            <person name="Ohm R."/>
            <person name="Pangilinan J."/>
            <person name="Park H.-J."/>
            <person name="Ramirez L."/>
            <person name="Alfaro M."/>
            <person name="Sun H."/>
            <person name="Tritt A."/>
            <person name="Yoshinaga Y."/>
            <person name="Zwiers L.-H."/>
            <person name="Turgeon B."/>
            <person name="Goodwin S."/>
            <person name="Spatafora J."/>
            <person name="Crous P."/>
            <person name="Grigoriev I."/>
        </authorList>
    </citation>
    <scope>NUCLEOTIDE SEQUENCE</scope>
    <source>
        <strain evidence="2">CBS 121739</strain>
    </source>
</reference>
<feature type="compositionally biased region" description="Low complexity" evidence="1">
    <location>
        <begin position="60"/>
        <end position="73"/>
    </location>
</feature>
<dbReference type="OrthoDB" id="5377226at2759"/>
<dbReference type="AlphaFoldDB" id="A0A6A6VVD4"/>
<feature type="region of interest" description="Disordered" evidence="1">
    <location>
        <begin position="1"/>
        <end position="24"/>
    </location>
</feature>
<sequence>MPGRLDAASGALGKRKRTDDPSDKHAAAILKAKSSSLSLSDHMALDTTALPPSLFALSPQTSAAQNTSQSQAHQPPPRSRRKLIHRISPISIHPAPSAPLHVLSKVLQTPCHRCHKAPLQKTDLSSYTDCARCTERTCVVCIRQCACGRKICADCSVEEGVDGDVYCLDCFGAIQDVDITGSEEACGGTTFEDSGRMADVDREMEEG</sequence>
<dbReference type="RefSeq" id="XP_033595678.1">
    <property type="nucleotide sequence ID" value="XM_033745865.1"/>
</dbReference>
<keyword evidence="3" id="KW-1185">Reference proteome</keyword>
<dbReference type="GeneID" id="54486919"/>
<proteinExistence type="predicted"/>
<dbReference type="Proteomes" id="UP000799437">
    <property type="component" value="Unassembled WGS sequence"/>
</dbReference>
<dbReference type="EMBL" id="ML996585">
    <property type="protein sequence ID" value="KAF2753227.1"/>
    <property type="molecule type" value="Genomic_DNA"/>
</dbReference>
<evidence type="ECO:0000313" key="3">
    <source>
        <dbReference type="Proteomes" id="UP000799437"/>
    </source>
</evidence>
<accession>A0A6A6VVD4</accession>
<feature type="region of interest" description="Disordered" evidence="1">
    <location>
        <begin position="59"/>
        <end position="81"/>
    </location>
</feature>
<organism evidence="2 3">
    <name type="scientific">Pseudovirgaria hyperparasitica</name>
    <dbReference type="NCBI Taxonomy" id="470096"/>
    <lineage>
        <taxon>Eukaryota</taxon>
        <taxon>Fungi</taxon>
        <taxon>Dikarya</taxon>
        <taxon>Ascomycota</taxon>
        <taxon>Pezizomycotina</taxon>
        <taxon>Dothideomycetes</taxon>
        <taxon>Dothideomycetes incertae sedis</taxon>
        <taxon>Acrospermales</taxon>
        <taxon>Acrospermaceae</taxon>
        <taxon>Pseudovirgaria</taxon>
    </lineage>
</organism>